<organism evidence="1 2">
    <name type="scientific">Vulcanibacillus modesticaldus</name>
    <dbReference type="NCBI Taxonomy" id="337097"/>
    <lineage>
        <taxon>Bacteria</taxon>
        <taxon>Bacillati</taxon>
        <taxon>Bacillota</taxon>
        <taxon>Bacilli</taxon>
        <taxon>Bacillales</taxon>
        <taxon>Bacillaceae</taxon>
        <taxon>Vulcanibacillus</taxon>
    </lineage>
</organism>
<dbReference type="Proteomes" id="UP000243739">
    <property type="component" value="Unassembled WGS sequence"/>
</dbReference>
<dbReference type="RefSeq" id="WP_069656565.1">
    <property type="nucleotide sequence ID" value="NZ_MIJF01000019.1"/>
</dbReference>
<dbReference type="STRING" id="337097.BHF71_08475"/>
<dbReference type="OrthoDB" id="9157277at2"/>
<dbReference type="EMBL" id="MIJF01000019">
    <property type="protein sequence ID" value="OEF99572.1"/>
    <property type="molecule type" value="Genomic_DNA"/>
</dbReference>
<sequence length="85" mass="10122">MWICNHLKPIIDHELSKGNKIQEISKGWSNAVLVIDLEKRMDVQYERSDMNLSEYVKYWENKDSHYPLQKGFYCEKCKHSIAGPY</sequence>
<evidence type="ECO:0000313" key="2">
    <source>
        <dbReference type="Proteomes" id="UP000243739"/>
    </source>
</evidence>
<name>A0A1D2YV30_9BACI</name>
<accession>A0A1D2YV30</accession>
<reference evidence="1 2" key="1">
    <citation type="submission" date="2016-09" db="EMBL/GenBank/DDBJ databases">
        <title>Draft genome sequence for the type strain of Vulcanibacillus modesticaldus BR, a strictly anaerobic, moderately thermophilic, and nitrate-reducing bacterium from deep sea-hydrothermal vents of the Mid-Atlantic Ridge.</title>
        <authorList>
            <person name="Abin C.A."/>
            <person name="Hollibaugh J.T."/>
        </authorList>
    </citation>
    <scope>NUCLEOTIDE SEQUENCE [LARGE SCALE GENOMIC DNA]</scope>
    <source>
        <strain evidence="1 2">BR</strain>
    </source>
</reference>
<keyword evidence="2" id="KW-1185">Reference proteome</keyword>
<gene>
    <name evidence="1" type="ORF">BHF71_08475</name>
</gene>
<proteinExistence type="predicted"/>
<dbReference type="AlphaFoldDB" id="A0A1D2YV30"/>
<comment type="caution">
    <text evidence="1">The sequence shown here is derived from an EMBL/GenBank/DDBJ whole genome shotgun (WGS) entry which is preliminary data.</text>
</comment>
<evidence type="ECO:0000313" key="1">
    <source>
        <dbReference type="EMBL" id="OEF99572.1"/>
    </source>
</evidence>
<protein>
    <submittedName>
        <fullName evidence="1">Uncharacterized protein</fullName>
    </submittedName>
</protein>